<keyword evidence="12" id="KW-0238">DNA-binding</keyword>
<name>M7NV21_9BACT</name>
<evidence type="ECO:0000256" key="3">
    <source>
        <dbReference type="ARBA" id="ARBA00012438"/>
    </source>
</evidence>
<keyword evidence="11" id="KW-0805">Transcription regulation</keyword>
<feature type="domain" description="Histidine kinase" evidence="17">
    <location>
        <begin position="1"/>
        <end position="190"/>
    </location>
</feature>
<dbReference type="InterPro" id="IPR018060">
    <property type="entry name" value="HTH_AraC"/>
</dbReference>
<dbReference type="InterPro" id="IPR003594">
    <property type="entry name" value="HATPase_dom"/>
</dbReference>
<dbReference type="AlphaFoldDB" id="M7NV21"/>
<dbReference type="InterPro" id="IPR009057">
    <property type="entry name" value="Homeodomain-like_sf"/>
</dbReference>
<comment type="catalytic activity">
    <reaction evidence="1">
        <text>ATP + protein L-histidine = ADP + protein N-phospho-L-histidine.</text>
        <dbReference type="EC" id="2.7.13.3"/>
    </reaction>
</comment>
<keyword evidence="20" id="KW-1185">Reference proteome</keyword>
<dbReference type="EC" id="2.7.13.3" evidence="3"/>
<evidence type="ECO:0000256" key="7">
    <source>
        <dbReference type="ARBA" id="ARBA00022741"/>
    </source>
</evidence>
<dbReference type="SUPFAM" id="SSF52172">
    <property type="entry name" value="CheY-like"/>
    <property type="match status" value="1"/>
</dbReference>
<dbReference type="InterPro" id="IPR036890">
    <property type="entry name" value="HATPase_C_sf"/>
</dbReference>
<dbReference type="Proteomes" id="UP000011910">
    <property type="component" value="Unassembled WGS sequence"/>
</dbReference>
<evidence type="ECO:0000256" key="11">
    <source>
        <dbReference type="ARBA" id="ARBA00023015"/>
    </source>
</evidence>
<dbReference type="Pfam" id="PF12833">
    <property type="entry name" value="HTH_18"/>
    <property type="match status" value="1"/>
</dbReference>
<dbReference type="Gene3D" id="1.10.10.60">
    <property type="entry name" value="Homeodomain-like"/>
    <property type="match status" value="1"/>
</dbReference>
<keyword evidence="7" id="KW-0547">Nucleotide-binding</keyword>
<evidence type="ECO:0000259" key="17">
    <source>
        <dbReference type="PROSITE" id="PS50109"/>
    </source>
</evidence>
<protein>
    <recommendedName>
        <fullName evidence="3">histidine kinase</fullName>
        <ecNumber evidence="3">2.7.13.3</ecNumber>
    </recommendedName>
</protein>
<keyword evidence="4" id="KW-1003">Cell membrane</keyword>
<dbReference type="GO" id="GO:0005886">
    <property type="term" value="C:plasma membrane"/>
    <property type="evidence" value="ECO:0007669"/>
    <property type="project" value="UniProtKB-SubCell"/>
</dbReference>
<dbReference type="PROSITE" id="PS00041">
    <property type="entry name" value="HTH_ARAC_FAMILY_1"/>
    <property type="match status" value="1"/>
</dbReference>
<dbReference type="STRING" id="1279009.ADICEAN_02566"/>
<evidence type="ECO:0000256" key="9">
    <source>
        <dbReference type="ARBA" id="ARBA00022840"/>
    </source>
</evidence>
<dbReference type="PROSITE" id="PS50110">
    <property type="entry name" value="RESPONSE_REGULATORY"/>
    <property type="match status" value="1"/>
</dbReference>
<dbReference type="SUPFAM" id="SSF46689">
    <property type="entry name" value="Homeodomain-like"/>
    <property type="match status" value="1"/>
</dbReference>
<dbReference type="SMART" id="SM00448">
    <property type="entry name" value="REC"/>
    <property type="match status" value="1"/>
</dbReference>
<evidence type="ECO:0000313" key="20">
    <source>
        <dbReference type="Proteomes" id="UP000011910"/>
    </source>
</evidence>
<proteinExistence type="predicted"/>
<evidence type="ECO:0000256" key="15">
    <source>
        <dbReference type="PROSITE-ProRule" id="PRU00169"/>
    </source>
</evidence>
<keyword evidence="13" id="KW-0472">Membrane</keyword>
<comment type="subcellular location">
    <subcellularLocation>
        <location evidence="2">Cell membrane</location>
    </subcellularLocation>
</comment>
<keyword evidence="10" id="KW-0902">Two-component regulatory system</keyword>
<dbReference type="eggNOG" id="COG0745">
    <property type="taxonomic scope" value="Bacteria"/>
</dbReference>
<organism evidence="19 20">
    <name type="scientific">Cesiribacter andamanensis AMV16</name>
    <dbReference type="NCBI Taxonomy" id="1279009"/>
    <lineage>
        <taxon>Bacteria</taxon>
        <taxon>Pseudomonadati</taxon>
        <taxon>Bacteroidota</taxon>
        <taxon>Cytophagia</taxon>
        <taxon>Cytophagales</taxon>
        <taxon>Cesiribacteraceae</taxon>
        <taxon>Cesiribacter</taxon>
    </lineage>
</organism>
<evidence type="ECO:0000259" key="16">
    <source>
        <dbReference type="PROSITE" id="PS01124"/>
    </source>
</evidence>
<keyword evidence="6 19" id="KW-0808">Transferase</keyword>
<keyword evidence="5 15" id="KW-0597">Phosphoprotein</keyword>
<dbReference type="OrthoDB" id="9797097at2"/>
<evidence type="ECO:0000256" key="2">
    <source>
        <dbReference type="ARBA" id="ARBA00004236"/>
    </source>
</evidence>
<evidence type="ECO:0000256" key="6">
    <source>
        <dbReference type="ARBA" id="ARBA00022679"/>
    </source>
</evidence>
<dbReference type="SMART" id="SM00387">
    <property type="entry name" value="HATPase_c"/>
    <property type="match status" value="1"/>
</dbReference>
<gene>
    <name evidence="19" type="primary">evgS</name>
    <name evidence="19" type="ORF">ADICEAN_02566</name>
</gene>
<dbReference type="GO" id="GO:0043565">
    <property type="term" value="F:sequence-specific DNA binding"/>
    <property type="evidence" value="ECO:0007669"/>
    <property type="project" value="InterPro"/>
</dbReference>
<dbReference type="eggNOG" id="COG5002">
    <property type="taxonomic scope" value="Bacteria"/>
</dbReference>
<dbReference type="InterPro" id="IPR005467">
    <property type="entry name" value="His_kinase_dom"/>
</dbReference>
<evidence type="ECO:0000256" key="12">
    <source>
        <dbReference type="ARBA" id="ARBA00023125"/>
    </source>
</evidence>
<dbReference type="PROSITE" id="PS01124">
    <property type="entry name" value="HTH_ARAC_FAMILY_2"/>
    <property type="match status" value="1"/>
</dbReference>
<evidence type="ECO:0000256" key="14">
    <source>
        <dbReference type="ARBA" id="ARBA00023163"/>
    </source>
</evidence>
<feature type="modified residue" description="4-aspartylphosphate" evidence="15">
    <location>
        <position position="294"/>
    </location>
</feature>
<dbReference type="EMBL" id="AODQ01000064">
    <property type="protein sequence ID" value="EMR02294.1"/>
    <property type="molecule type" value="Genomic_DNA"/>
</dbReference>
<dbReference type="SUPFAM" id="SSF55874">
    <property type="entry name" value="ATPase domain of HSP90 chaperone/DNA topoisomerase II/histidine kinase"/>
    <property type="match status" value="1"/>
</dbReference>
<dbReference type="InterPro" id="IPR001789">
    <property type="entry name" value="Sig_transdc_resp-reg_receiver"/>
</dbReference>
<evidence type="ECO:0000256" key="8">
    <source>
        <dbReference type="ARBA" id="ARBA00022777"/>
    </source>
</evidence>
<keyword evidence="9" id="KW-0067">ATP-binding</keyword>
<reference evidence="19 20" key="1">
    <citation type="journal article" date="2013" name="Genome Announc.">
        <title>Draft Genome Sequence of Cesiribacter andamanensis Strain AMV16T, Isolated from a Soil Sample from a Mud Volcano in the Andaman Islands, India.</title>
        <authorList>
            <person name="Shivaji S."/>
            <person name="Ara S."/>
            <person name="Begum Z."/>
            <person name="Srinivas T.N."/>
            <person name="Singh A."/>
            <person name="Kumar Pinnaka A."/>
        </authorList>
    </citation>
    <scope>NUCLEOTIDE SEQUENCE [LARGE SCALE GENOMIC DNA]</scope>
    <source>
        <strain evidence="19 20">AMV16</strain>
    </source>
</reference>
<dbReference type="Gene3D" id="3.40.50.2300">
    <property type="match status" value="1"/>
</dbReference>
<dbReference type="PROSITE" id="PS50109">
    <property type="entry name" value="HIS_KIN"/>
    <property type="match status" value="1"/>
</dbReference>
<dbReference type="Pfam" id="PF02518">
    <property type="entry name" value="HATPase_c"/>
    <property type="match status" value="1"/>
</dbReference>
<evidence type="ECO:0000256" key="5">
    <source>
        <dbReference type="ARBA" id="ARBA00022553"/>
    </source>
</evidence>
<evidence type="ECO:0000256" key="13">
    <source>
        <dbReference type="ARBA" id="ARBA00023136"/>
    </source>
</evidence>
<keyword evidence="14" id="KW-0804">Transcription</keyword>
<dbReference type="PRINTS" id="PR00344">
    <property type="entry name" value="BCTRLSENSOR"/>
</dbReference>
<dbReference type="InterPro" id="IPR018062">
    <property type="entry name" value="HTH_AraC-typ_CS"/>
</dbReference>
<keyword evidence="8" id="KW-0418">Kinase</keyword>
<dbReference type="InterPro" id="IPR004358">
    <property type="entry name" value="Sig_transdc_His_kin-like_C"/>
</dbReference>
<evidence type="ECO:0000256" key="1">
    <source>
        <dbReference type="ARBA" id="ARBA00000085"/>
    </source>
</evidence>
<dbReference type="PANTHER" id="PTHR43547">
    <property type="entry name" value="TWO-COMPONENT HISTIDINE KINASE"/>
    <property type="match status" value="1"/>
</dbReference>
<evidence type="ECO:0000256" key="10">
    <source>
        <dbReference type="ARBA" id="ARBA00023012"/>
    </source>
</evidence>
<evidence type="ECO:0000256" key="4">
    <source>
        <dbReference type="ARBA" id="ARBA00022475"/>
    </source>
</evidence>
<dbReference type="GO" id="GO:0005524">
    <property type="term" value="F:ATP binding"/>
    <property type="evidence" value="ECO:0007669"/>
    <property type="project" value="UniProtKB-KW"/>
</dbReference>
<evidence type="ECO:0000313" key="19">
    <source>
        <dbReference type="EMBL" id="EMR02294.1"/>
    </source>
</evidence>
<dbReference type="GO" id="GO:0000155">
    <property type="term" value="F:phosphorelay sensor kinase activity"/>
    <property type="evidence" value="ECO:0007669"/>
    <property type="project" value="TreeGrafter"/>
</dbReference>
<feature type="domain" description="HTH araC/xylS-type" evidence="16">
    <location>
        <begin position="393"/>
        <end position="492"/>
    </location>
</feature>
<dbReference type="Gene3D" id="3.30.565.10">
    <property type="entry name" value="Histidine kinase-like ATPase, C-terminal domain"/>
    <property type="match status" value="1"/>
</dbReference>
<dbReference type="FunFam" id="3.30.565.10:FF:000023">
    <property type="entry name" value="PAS domain-containing sensor histidine kinase"/>
    <property type="match status" value="1"/>
</dbReference>
<dbReference type="SMART" id="SM00342">
    <property type="entry name" value="HTH_ARAC"/>
    <property type="match status" value="1"/>
</dbReference>
<dbReference type="InterPro" id="IPR011006">
    <property type="entry name" value="CheY-like_superfamily"/>
</dbReference>
<dbReference type="Pfam" id="PF00072">
    <property type="entry name" value="Response_reg"/>
    <property type="match status" value="1"/>
</dbReference>
<accession>M7NV21</accession>
<feature type="domain" description="Response regulatory" evidence="18">
    <location>
        <begin position="246"/>
        <end position="361"/>
    </location>
</feature>
<dbReference type="PANTHER" id="PTHR43547:SF2">
    <property type="entry name" value="HYBRID SIGNAL TRANSDUCTION HISTIDINE KINASE C"/>
    <property type="match status" value="1"/>
</dbReference>
<comment type="caution">
    <text evidence="19">The sequence shown here is derived from an EMBL/GenBank/DDBJ whole genome shotgun (WGS) entry which is preliminary data.</text>
</comment>
<sequence length="492" mass="54038">MKESAARLLRLINQILDLSKLDAGQLRLSLRLTELQTLLKGVTASFSSLADSRAIALRFTAQERLPALYCDPAHVETILINLLSNAFKFSQEGGSVEVRVAVLPPALPAFPEGALDISVSDEGEGITQEQLAHIFDRFYQAGHARESLWGGTGIGLALTKELVELHGGSITLESRVGEGSTARVRLPLGSRHLSPAQLQAATDRQGDWSLPLTAAAGLTETLAEASATDLNATAVSAVAPAAVRPLLLLIEDNADVRAYIRSILAADYRLLEAPDGETGVRLAQQEITDLIISDVMMPGIDGYEVCRRLKQDERSSHIPLILLTAKASVHSRLQGLEQQADLYLSKPFVPQELRLCLHNLLQARLRLQERYQKQVVLKPSELAVSSVDEAFLKRLMGVLEIHHARESFSVEQLSLEMGMSRSQLHRKLEALTNESASHFIRSFRLQRAMDLLQKKHASISEIAYMVGFSSPSYFTRCFLKHFGTTPSAVLEA</sequence>
<dbReference type="GO" id="GO:0003700">
    <property type="term" value="F:DNA-binding transcription factor activity"/>
    <property type="evidence" value="ECO:0007669"/>
    <property type="project" value="InterPro"/>
</dbReference>
<evidence type="ECO:0000259" key="18">
    <source>
        <dbReference type="PROSITE" id="PS50110"/>
    </source>
</evidence>